<evidence type="ECO:0000256" key="3">
    <source>
        <dbReference type="ARBA" id="ARBA00023125"/>
    </source>
</evidence>
<dbReference type="InterPro" id="IPR036388">
    <property type="entry name" value="WH-like_DNA-bd_sf"/>
</dbReference>
<dbReference type="PROSITE" id="PS50931">
    <property type="entry name" value="HTH_LYSR"/>
    <property type="match status" value="1"/>
</dbReference>
<accession>A0ABT7JSM7</accession>
<comment type="caution">
    <text evidence="6">The sequence shown here is derived from an EMBL/GenBank/DDBJ whole genome shotgun (WGS) entry which is preliminary data.</text>
</comment>
<dbReference type="InterPro" id="IPR005119">
    <property type="entry name" value="LysR_subst-bd"/>
</dbReference>
<keyword evidence="3" id="KW-0238">DNA-binding</keyword>
<organism evidence="6 7">
    <name type="scientific">Rhizobium mayense</name>
    <dbReference type="NCBI Taxonomy" id="1312184"/>
    <lineage>
        <taxon>Bacteria</taxon>
        <taxon>Pseudomonadati</taxon>
        <taxon>Pseudomonadota</taxon>
        <taxon>Alphaproteobacteria</taxon>
        <taxon>Hyphomicrobiales</taxon>
        <taxon>Rhizobiaceae</taxon>
        <taxon>Rhizobium/Agrobacterium group</taxon>
        <taxon>Rhizobium</taxon>
    </lineage>
</organism>
<evidence type="ECO:0000313" key="6">
    <source>
        <dbReference type="EMBL" id="MDL2398750.1"/>
    </source>
</evidence>
<dbReference type="PANTHER" id="PTHR30126">
    <property type="entry name" value="HTH-TYPE TRANSCRIPTIONAL REGULATOR"/>
    <property type="match status" value="1"/>
</dbReference>
<dbReference type="PANTHER" id="PTHR30126:SF77">
    <property type="entry name" value="TRANSCRIPTIONAL REGULATORY PROTEIN"/>
    <property type="match status" value="1"/>
</dbReference>
<keyword evidence="2" id="KW-0805">Transcription regulation</keyword>
<dbReference type="InterPro" id="IPR000847">
    <property type="entry name" value="LysR_HTH_N"/>
</dbReference>
<evidence type="ECO:0000256" key="2">
    <source>
        <dbReference type="ARBA" id="ARBA00023015"/>
    </source>
</evidence>
<dbReference type="InterPro" id="IPR036390">
    <property type="entry name" value="WH_DNA-bd_sf"/>
</dbReference>
<evidence type="ECO:0000256" key="1">
    <source>
        <dbReference type="ARBA" id="ARBA00009437"/>
    </source>
</evidence>
<dbReference type="SUPFAM" id="SSF53850">
    <property type="entry name" value="Periplasmic binding protein-like II"/>
    <property type="match status" value="1"/>
</dbReference>
<dbReference type="Gene3D" id="3.40.190.290">
    <property type="match status" value="1"/>
</dbReference>
<dbReference type="SUPFAM" id="SSF46785">
    <property type="entry name" value="Winged helix' DNA-binding domain"/>
    <property type="match status" value="1"/>
</dbReference>
<reference evidence="6" key="1">
    <citation type="submission" date="2023-06" db="EMBL/GenBank/DDBJ databases">
        <title>Phylogenetic Diversity of Rhizobium strains.</title>
        <authorList>
            <person name="Moura F.T."/>
            <person name="Helene L.C.F."/>
            <person name="Hungria M."/>
        </authorList>
    </citation>
    <scope>NUCLEOTIDE SEQUENCE</scope>
    <source>
        <strain evidence="6">CCGE526</strain>
    </source>
</reference>
<dbReference type="Pfam" id="PF00126">
    <property type="entry name" value="HTH_1"/>
    <property type="match status" value="1"/>
</dbReference>
<dbReference type="CDD" id="cd05466">
    <property type="entry name" value="PBP2_LTTR_substrate"/>
    <property type="match status" value="1"/>
</dbReference>
<gene>
    <name evidence="6" type="ORF">PY649_07600</name>
</gene>
<feature type="domain" description="HTH lysR-type" evidence="5">
    <location>
        <begin position="3"/>
        <end position="60"/>
    </location>
</feature>
<dbReference type="RefSeq" id="WP_285867632.1">
    <property type="nucleotide sequence ID" value="NZ_JARFYM010000004.1"/>
</dbReference>
<keyword evidence="4" id="KW-0804">Transcription</keyword>
<sequence length="311" mass="33376">MRITLAQVEAFYWTVQLGSAQKAAHHLNLAQPSISLRLKDLGEVLGVELLERSSRGLIMTAEGRKLLPRVKSIMAEIQSIQQRDSALAVAGAIRVGLAEGFAVNCLAPLLAGLLEDYPSLEPEWVVATSTTLEASLLDDKIDVAVLLNPLGHEKLALKPLGPQPTHWVAPASWDMGSAVEPKDLRDKPIISNPPPSAMYRQVTHWFALAGIQPQKISVCTSVAVIPELVAAGLGAGILPTPMALRYVAEGTIQMLASSPKIENGRLFLGSRAGVADQKIMAVERTTSRVLKKMHYLEIDSNGSSSDNATVS</sequence>
<dbReference type="PRINTS" id="PR00039">
    <property type="entry name" value="HTHLYSR"/>
</dbReference>
<dbReference type="Proteomes" id="UP001172645">
    <property type="component" value="Unassembled WGS sequence"/>
</dbReference>
<comment type="similarity">
    <text evidence="1">Belongs to the LysR transcriptional regulatory family.</text>
</comment>
<proteinExistence type="inferred from homology"/>
<dbReference type="Gene3D" id="1.10.10.10">
    <property type="entry name" value="Winged helix-like DNA-binding domain superfamily/Winged helix DNA-binding domain"/>
    <property type="match status" value="1"/>
</dbReference>
<protein>
    <submittedName>
        <fullName evidence="6">LysR family transcriptional regulator</fullName>
    </submittedName>
</protein>
<evidence type="ECO:0000259" key="5">
    <source>
        <dbReference type="PROSITE" id="PS50931"/>
    </source>
</evidence>
<dbReference type="Pfam" id="PF03466">
    <property type="entry name" value="LysR_substrate"/>
    <property type="match status" value="1"/>
</dbReference>
<evidence type="ECO:0000256" key="4">
    <source>
        <dbReference type="ARBA" id="ARBA00023163"/>
    </source>
</evidence>
<keyword evidence="7" id="KW-1185">Reference proteome</keyword>
<dbReference type="EMBL" id="JARFYM010000004">
    <property type="protein sequence ID" value="MDL2398750.1"/>
    <property type="molecule type" value="Genomic_DNA"/>
</dbReference>
<evidence type="ECO:0000313" key="7">
    <source>
        <dbReference type="Proteomes" id="UP001172645"/>
    </source>
</evidence>
<name>A0ABT7JSM7_9HYPH</name>